<dbReference type="EC" id="2.7.1.12" evidence="3 9"/>
<dbReference type="Ensembl" id="ENSSFOT00015014463.2">
    <property type="protein sequence ID" value="ENSSFOP00015014291.1"/>
    <property type="gene ID" value="ENSSFOG00015009211.2"/>
</dbReference>
<dbReference type="GO" id="GO:0005524">
    <property type="term" value="F:ATP binding"/>
    <property type="evidence" value="ECO:0007669"/>
    <property type="project" value="UniProtKB-KW"/>
</dbReference>
<name>A0A8C9RDG8_SCLFO</name>
<dbReference type="GO" id="GO:0005975">
    <property type="term" value="P:carbohydrate metabolic process"/>
    <property type="evidence" value="ECO:0007669"/>
    <property type="project" value="InterPro"/>
</dbReference>
<dbReference type="PANTHER" id="PTHR43442:SF3">
    <property type="entry name" value="GLUCONOKINASE-RELATED"/>
    <property type="match status" value="1"/>
</dbReference>
<dbReference type="UniPathway" id="UPA00792"/>
<dbReference type="GO" id="GO:0005737">
    <property type="term" value="C:cytoplasm"/>
    <property type="evidence" value="ECO:0007669"/>
    <property type="project" value="TreeGrafter"/>
</dbReference>
<proteinExistence type="inferred from homology"/>
<keyword evidence="7 9" id="KW-0067">ATP-binding</keyword>
<comment type="similarity">
    <text evidence="2 9">Belongs to the gluconokinase GntK/GntV family.</text>
</comment>
<dbReference type="GO" id="GO:0046316">
    <property type="term" value="F:gluconokinase activity"/>
    <property type="evidence" value="ECO:0007669"/>
    <property type="project" value="UniProtKB-EC"/>
</dbReference>
<dbReference type="AlphaFoldDB" id="A0A8C9RDG8"/>
<protein>
    <recommendedName>
        <fullName evidence="3 9">Gluconokinase</fullName>
        <ecNumber evidence="3 9">2.7.1.12</ecNumber>
    </recommendedName>
</protein>
<reference evidence="10" key="2">
    <citation type="submission" date="2025-08" db="UniProtKB">
        <authorList>
            <consortium name="Ensembl"/>
        </authorList>
    </citation>
    <scope>IDENTIFICATION</scope>
</reference>
<accession>A0A8C9RDG8</accession>
<dbReference type="InterPro" id="IPR006001">
    <property type="entry name" value="Therm_gnt_kin"/>
</dbReference>
<evidence type="ECO:0000256" key="8">
    <source>
        <dbReference type="ARBA" id="ARBA00048090"/>
    </source>
</evidence>
<dbReference type="SUPFAM" id="SSF52540">
    <property type="entry name" value="P-loop containing nucleoside triphosphate hydrolases"/>
    <property type="match status" value="1"/>
</dbReference>
<keyword evidence="6 9" id="KW-0418">Kinase</keyword>
<evidence type="ECO:0000313" key="10">
    <source>
        <dbReference type="Ensembl" id="ENSSFOP00015014291.1"/>
    </source>
</evidence>
<organism evidence="10 11">
    <name type="scientific">Scleropages formosus</name>
    <name type="common">Asian bonytongue</name>
    <name type="synonym">Osteoglossum formosum</name>
    <dbReference type="NCBI Taxonomy" id="113540"/>
    <lineage>
        <taxon>Eukaryota</taxon>
        <taxon>Metazoa</taxon>
        <taxon>Chordata</taxon>
        <taxon>Craniata</taxon>
        <taxon>Vertebrata</taxon>
        <taxon>Euteleostomi</taxon>
        <taxon>Actinopterygii</taxon>
        <taxon>Neopterygii</taxon>
        <taxon>Teleostei</taxon>
        <taxon>Osteoglossocephala</taxon>
        <taxon>Osteoglossomorpha</taxon>
        <taxon>Osteoglossiformes</taxon>
        <taxon>Osteoglossidae</taxon>
        <taxon>Scleropages</taxon>
    </lineage>
</organism>
<dbReference type="OrthoDB" id="275177at2759"/>
<reference evidence="10" key="3">
    <citation type="submission" date="2025-09" db="UniProtKB">
        <authorList>
            <consortium name="Ensembl"/>
        </authorList>
    </citation>
    <scope>IDENTIFICATION</scope>
</reference>
<comment type="pathway">
    <text evidence="1 9">Carbohydrate acid metabolism; D-gluconate degradation.</text>
</comment>
<sequence length="197" mass="21903">MASRRHAEAPCHSPVSSAVSGAAAAAARQNDSYYHGSERERELGWTLYEGDDYHSKESIDKMARGEPLTDQDRIPWLLQLHGIIQREITSKANAIVLCSALKRAYRQMLLFGRTCLPSSDSPTAVDGVWFAFLHGPFKLIQERLEAREGHYMSAALLQSQFDTLEPPVDTENAFSVDVQRSIPEVASDIESALSVRL</sequence>
<comment type="catalytic activity">
    <reaction evidence="8 9">
        <text>D-gluconate + ATP = 6-phospho-D-gluconate + ADP + H(+)</text>
        <dbReference type="Rhea" id="RHEA:19433"/>
        <dbReference type="ChEBI" id="CHEBI:15378"/>
        <dbReference type="ChEBI" id="CHEBI:18391"/>
        <dbReference type="ChEBI" id="CHEBI:30616"/>
        <dbReference type="ChEBI" id="CHEBI:58759"/>
        <dbReference type="ChEBI" id="CHEBI:456216"/>
        <dbReference type="EC" id="2.7.1.12"/>
    </reaction>
</comment>
<keyword evidence="5 9" id="KW-0547">Nucleotide-binding</keyword>
<evidence type="ECO:0000256" key="3">
    <source>
        <dbReference type="ARBA" id="ARBA00012054"/>
    </source>
</evidence>
<dbReference type="NCBIfam" id="TIGR01313">
    <property type="entry name" value="therm_gnt_kin"/>
    <property type="match status" value="1"/>
</dbReference>
<evidence type="ECO:0000256" key="6">
    <source>
        <dbReference type="ARBA" id="ARBA00022777"/>
    </source>
</evidence>
<keyword evidence="11" id="KW-1185">Reference proteome</keyword>
<dbReference type="Gene3D" id="3.40.50.300">
    <property type="entry name" value="P-loop containing nucleotide triphosphate hydrolases"/>
    <property type="match status" value="1"/>
</dbReference>
<dbReference type="PANTHER" id="PTHR43442">
    <property type="entry name" value="GLUCONOKINASE-RELATED"/>
    <property type="match status" value="1"/>
</dbReference>
<keyword evidence="4 9" id="KW-0808">Transferase</keyword>
<evidence type="ECO:0000256" key="1">
    <source>
        <dbReference type="ARBA" id="ARBA00004875"/>
    </source>
</evidence>
<dbReference type="CDD" id="cd02021">
    <property type="entry name" value="GntK"/>
    <property type="match status" value="1"/>
</dbReference>
<evidence type="ECO:0000256" key="7">
    <source>
        <dbReference type="ARBA" id="ARBA00022840"/>
    </source>
</evidence>
<dbReference type="Proteomes" id="UP000694397">
    <property type="component" value="Chromosome 17"/>
</dbReference>
<reference evidence="10 11" key="1">
    <citation type="submission" date="2019-04" db="EMBL/GenBank/DDBJ databases">
        <authorList>
            <consortium name="Wellcome Sanger Institute Data Sharing"/>
        </authorList>
    </citation>
    <scope>NUCLEOTIDE SEQUENCE [LARGE SCALE GENOMIC DNA]</scope>
</reference>
<evidence type="ECO:0000256" key="5">
    <source>
        <dbReference type="ARBA" id="ARBA00022741"/>
    </source>
</evidence>
<evidence type="ECO:0000256" key="9">
    <source>
        <dbReference type="RuleBase" id="RU363066"/>
    </source>
</evidence>
<evidence type="ECO:0000256" key="2">
    <source>
        <dbReference type="ARBA" id="ARBA00008420"/>
    </source>
</evidence>
<gene>
    <name evidence="10" type="primary">IDNK</name>
</gene>
<evidence type="ECO:0000313" key="11">
    <source>
        <dbReference type="Proteomes" id="UP000694397"/>
    </source>
</evidence>
<dbReference type="GeneTree" id="ENSGT00390000003364"/>
<dbReference type="InterPro" id="IPR027417">
    <property type="entry name" value="P-loop_NTPase"/>
</dbReference>
<evidence type="ECO:0000256" key="4">
    <source>
        <dbReference type="ARBA" id="ARBA00022679"/>
    </source>
</evidence>